<gene>
    <name evidence="2" type="ORF">AAFF_G00274700</name>
</gene>
<evidence type="ECO:0000313" key="3">
    <source>
        <dbReference type="Proteomes" id="UP001221898"/>
    </source>
</evidence>
<evidence type="ECO:0000256" key="1">
    <source>
        <dbReference type="SAM" id="MobiDB-lite"/>
    </source>
</evidence>
<dbReference type="EMBL" id="JAINUG010000038">
    <property type="protein sequence ID" value="KAJ8407613.1"/>
    <property type="molecule type" value="Genomic_DNA"/>
</dbReference>
<sequence>MDVPPRVNDEFLAIVAPFPGPRARTTSLLPLRVVSGNPQRPRSYRDARRPCGRAEDPGNSAVHHNYHFGLLICPRGGAW</sequence>
<protein>
    <submittedName>
        <fullName evidence="2">Uncharacterized protein</fullName>
    </submittedName>
</protein>
<keyword evidence="3" id="KW-1185">Reference proteome</keyword>
<accession>A0AAD7ST10</accession>
<dbReference type="Proteomes" id="UP001221898">
    <property type="component" value="Unassembled WGS sequence"/>
</dbReference>
<name>A0AAD7ST10_9TELE</name>
<reference evidence="2" key="1">
    <citation type="journal article" date="2023" name="Science">
        <title>Genome structures resolve the early diversification of teleost fishes.</title>
        <authorList>
            <person name="Parey E."/>
            <person name="Louis A."/>
            <person name="Montfort J."/>
            <person name="Bouchez O."/>
            <person name="Roques C."/>
            <person name="Iampietro C."/>
            <person name="Lluch J."/>
            <person name="Castinel A."/>
            <person name="Donnadieu C."/>
            <person name="Desvignes T."/>
            <person name="Floi Bucao C."/>
            <person name="Jouanno E."/>
            <person name="Wen M."/>
            <person name="Mejri S."/>
            <person name="Dirks R."/>
            <person name="Jansen H."/>
            <person name="Henkel C."/>
            <person name="Chen W.J."/>
            <person name="Zahm M."/>
            <person name="Cabau C."/>
            <person name="Klopp C."/>
            <person name="Thompson A.W."/>
            <person name="Robinson-Rechavi M."/>
            <person name="Braasch I."/>
            <person name="Lecointre G."/>
            <person name="Bobe J."/>
            <person name="Postlethwait J.H."/>
            <person name="Berthelot C."/>
            <person name="Roest Crollius H."/>
            <person name="Guiguen Y."/>
        </authorList>
    </citation>
    <scope>NUCLEOTIDE SEQUENCE</scope>
    <source>
        <strain evidence="2">NC1722</strain>
    </source>
</reference>
<feature type="region of interest" description="Disordered" evidence="1">
    <location>
        <begin position="34"/>
        <end position="58"/>
    </location>
</feature>
<comment type="caution">
    <text evidence="2">The sequence shown here is derived from an EMBL/GenBank/DDBJ whole genome shotgun (WGS) entry which is preliminary data.</text>
</comment>
<proteinExistence type="predicted"/>
<organism evidence="2 3">
    <name type="scientific">Aldrovandia affinis</name>
    <dbReference type="NCBI Taxonomy" id="143900"/>
    <lineage>
        <taxon>Eukaryota</taxon>
        <taxon>Metazoa</taxon>
        <taxon>Chordata</taxon>
        <taxon>Craniata</taxon>
        <taxon>Vertebrata</taxon>
        <taxon>Euteleostomi</taxon>
        <taxon>Actinopterygii</taxon>
        <taxon>Neopterygii</taxon>
        <taxon>Teleostei</taxon>
        <taxon>Notacanthiformes</taxon>
        <taxon>Halosauridae</taxon>
        <taxon>Aldrovandia</taxon>
    </lineage>
</organism>
<dbReference type="AlphaFoldDB" id="A0AAD7ST10"/>
<evidence type="ECO:0000313" key="2">
    <source>
        <dbReference type="EMBL" id="KAJ8407613.1"/>
    </source>
</evidence>
<feature type="compositionally biased region" description="Basic and acidic residues" evidence="1">
    <location>
        <begin position="43"/>
        <end position="56"/>
    </location>
</feature>